<feature type="domain" description="DNA-dependent protein kinase catalytic subunit CC1/2" evidence="1">
    <location>
        <begin position="1"/>
        <end position="102"/>
    </location>
</feature>
<dbReference type="EMBL" id="CAJOBB010029238">
    <property type="protein sequence ID" value="CAF4435443.1"/>
    <property type="molecule type" value="Genomic_DNA"/>
</dbReference>
<gene>
    <name evidence="2" type="ORF">KXQ929_LOCUS53044</name>
</gene>
<reference evidence="2" key="1">
    <citation type="submission" date="2021-02" db="EMBL/GenBank/DDBJ databases">
        <authorList>
            <person name="Nowell W R."/>
        </authorList>
    </citation>
    <scope>NUCLEOTIDE SEQUENCE</scope>
</reference>
<dbReference type="InterPro" id="IPR046803">
    <property type="entry name" value="DNAPKcs_CC1-2"/>
</dbReference>
<feature type="non-terminal residue" evidence="2">
    <location>
        <position position="102"/>
    </location>
</feature>
<accession>A0A820RGL7</accession>
<evidence type="ECO:0000313" key="3">
    <source>
        <dbReference type="Proteomes" id="UP000663868"/>
    </source>
</evidence>
<comment type="caution">
    <text evidence="2">The sequence shown here is derived from an EMBL/GenBank/DDBJ whole genome shotgun (WGS) entry which is preliminary data.</text>
</comment>
<dbReference type="Proteomes" id="UP000663868">
    <property type="component" value="Unassembled WGS sequence"/>
</dbReference>
<proteinExistence type="predicted"/>
<evidence type="ECO:0000259" key="1">
    <source>
        <dbReference type="Pfam" id="PF20502"/>
    </source>
</evidence>
<organism evidence="2 3">
    <name type="scientific">Adineta steineri</name>
    <dbReference type="NCBI Taxonomy" id="433720"/>
    <lineage>
        <taxon>Eukaryota</taxon>
        <taxon>Metazoa</taxon>
        <taxon>Spiralia</taxon>
        <taxon>Gnathifera</taxon>
        <taxon>Rotifera</taxon>
        <taxon>Eurotatoria</taxon>
        <taxon>Bdelloidea</taxon>
        <taxon>Adinetida</taxon>
        <taxon>Adinetidae</taxon>
        <taxon>Adineta</taxon>
    </lineage>
</organism>
<evidence type="ECO:0000313" key="2">
    <source>
        <dbReference type="EMBL" id="CAF4435443.1"/>
    </source>
</evidence>
<protein>
    <recommendedName>
        <fullName evidence="1">DNA-dependent protein kinase catalytic subunit CC1/2 domain-containing protein</fullName>
    </recommendedName>
</protein>
<feature type="non-terminal residue" evidence="2">
    <location>
        <position position="1"/>
    </location>
</feature>
<dbReference type="Pfam" id="PF20502">
    <property type="entry name" value="DNAPKcs_CC1-2"/>
    <property type="match status" value="1"/>
</dbReference>
<name>A0A820RGL7_9BILA</name>
<dbReference type="AlphaFoldDB" id="A0A820RGL7"/>
<sequence length="102" mass="11626">DVYTLQLLYVFVESLSIAQGDDPSLGTQQQAIGALSHVERIIKEKSELFIKETPKRHRPPSWTNATLDVAVRWLLEQCGRIETESRRKCIELVCTFIPLFPG</sequence>